<keyword evidence="1" id="KW-0472">Membrane</keyword>
<dbReference type="OrthoDB" id="671042at2759"/>
<accession>A0A8J5TH48</accession>
<feature type="transmembrane region" description="Helical" evidence="1">
    <location>
        <begin position="78"/>
        <end position="96"/>
    </location>
</feature>
<protein>
    <submittedName>
        <fullName evidence="2">Uncharacterized protein</fullName>
    </submittedName>
</protein>
<organism evidence="2 3">
    <name type="scientific">Zizania palustris</name>
    <name type="common">Northern wild rice</name>
    <dbReference type="NCBI Taxonomy" id="103762"/>
    <lineage>
        <taxon>Eukaryota</taxon>
        <taxon>Viridiplantae</taxon>
        <taxon>Streptophyta</taxon>
        <taxon>Embryophyta</taxon>
        <taxon>Tracheophyta</taxon>
        <taxon>Spermatophyta</taxon>
        <taxon>Magnoliopsida</taxon>
        <taxon>Liliopsida</taxon>
        <taxon>Poales</taxon>
        <taxon>Poaceae</taxon>
        <taxon>BOP clade</taxon>
        <taxon>Oryzoideae</taxon>
        <taxon>Oryzeae</taxon>
        <taxon>Zizaniinae</taxon>
        <taxon>Zizania</taxon>
    </lineage>
</organism>
<feature type="transmembrane region" description="Helical" evidence="1">
    <location>
        <begin position="108"/>
        <end position="127"/>
    </location>
</feature>
<proteinExistence type="predicted"/>
<evidence type="ECO:0000313" key="3">
    <source>
        <dbReference type="Proteomes" id="UP000729402"/>
    </source>
</evidence>
<dbReference type="Proteomes" id="UP000729402">
    <property type="component" value="Unassembled WGS sequence"/>
</dbReference>
<dbReference type="AlphaFoldDB" id="A0A8J5TH48"/>
<name>A0A8J5TH48_ZIZPA</name>
<feature type="transmembrane region" description="Helical" evidence="1">
    <location>
        <begin position="139"/>
        <end position="160"/>
    </location>
</feature>
<reference evidence="2" key="1">
    <citation type="journal article" date="2021" name="bioRxiv">
        <title>Whole Genome Assembly and Annotation of Northern Wild Rice, Zizania palustris L., Supports a Whole Genome Duplication in the Zizania Genus.</title>
        <authorList>
            <person name="Haas M."/>
            <person name="Kono T."/>
            <person name="Macchietto M."/>
            <person name="Millas R."/>
            <person name="McGilp L."/>
            <person name="Shao M."/>
            <person name="Duquette J."/>
            <person name="Hirsch C.N."/>
            <person name="Kimball J."/>
        </authorList>
    </citation>
    <scope>NUCLEOTIDE SEQUENCE</scope>
    <source>
        <tissue evidence="2">Fresh leaf tissue</tissue>
    </source>
</reference>
<comment type="caution">
    <text evidence="2">The sequence shown here is derived from an EMBL/GenBank/DDBJ whole genome shotgun (WGS) entry which is preliminary data.</text>
</comment>
<evidence type="ECO:0000256" key="1">
    <source>
        <dbReference type="SAM" id="Phobius"/>
    </source>
</evidence>
<feature type="transmembrane region" description="Helical" evidence="1">
    <location>
        <begin position="20"/>
        <end position="48"/>
    </location>
</feature>
<evidence type="ECO:0000313" key="2">
    <source>
        <dbReference type="EMBL" id="KAG8081954.1"/>
    </source>
</evidence>
<gene>
    <name evidence="2" type="ORF">GUJ93_ZPchr0014g46739</name>
</gene>
<keyword evidence="3" id="KW-1185">Reference proteome</keyword>
<reference evidence="2" key="2">
    <citation type="submission" date="2021-02" db="EMBL/GenBank/DDBJ databases">
        <authorList>
            <person name="Kimball J.A."/>
            <person name="Haas M.W."/>
            <person name="Macchietto M."/>
            <person name="Kono T."/>
            <person name="Duquette J."/>
            <person name="Shao M."/>
        </authorList>
    </citation>
    <scope>NUCLEOTIDE SEQUENCE</scope>
    <source>
        <tissue evidence="2">Fresh leaf tissue</tissue>
    </source>
</reference>
<keyword evidence="1" id="KW-1133">Transmembrane helix</keyword>
<sequence length="177" mass="19062">MSRHAPAVGCRAFSFSKITIVPLVGPLEFVFCFGGWTASCVALFHLIISIFGTEMTQHSCSCKGMTAEEAAAVRTVEAYMGLCGAVQMAAAAVSMTAKGRVARRASKYVALSVAAATMWLWCVYLYFLPQLLCFRCFGVLTQVAVVSMTVSLSTPALVMIPRALVAVVRGDDQEWDD</sequence>
<keyword evidence="1" id="KW-0812">Transmembrane</keyword>
<dbReference type="EMBL" id="JAAALK010000086">
    <property type="protein sequence ID" value="KAG8081954.1"/>
    <property type="molecule type" value="Genomic_DNA"/>
</dbReference>